<evidence type="ECO:0000259" key="2">
    <source>
        <dbReference type="Pfam" id="PF17651"/>
    </source>
</evidence>
<dbReference type="PANTHER" id="PTHR42895:SF2">
    <property type="entry name" value="IRON-SULFUR CLUSTER PROTEIN"/>
    <property type="match status" value="1"/>
</dbReference>
<feature type="domain" description="RACo-like middle region" evidence="2">
    <location>
        <begin position="1"/>
        <end position="51"/>
    </location>
</feature>
<feature type="non-terminal residue" evidence="3">
    <location>
        <position position="1"/>
    </location>
</feature>
<dbReference type="PANTHER" id="PTHR42895">
    <property type="entry name" value="IRON-SULFUR CLUSTER-BINDING PROTEIN-RELATED"/>
    <property type="match status" value="1"/>
</dbReference>
<dbReference type="InterPro" id="IPR041414">
    <property type="entry name" value="Raco-like_middle"/>
</dbReference>
<dbReference type="InterPro" id="IPR027980">
    <property type="entry name" value="RACo_C"/>
</dbReference>
<dbReference type="Pfam" id="PF17651">
    <property type="entry name" value="Raco_middle"/>
    <property type="match status" value="1"/>
</dbReference>
<name>X1GZP6_9ZZZZ</name>
<dbReference type="Gene3D" id="3.30.420.480">
    <property type="entry name" value="Domain of unknown function (DUF4445)"/>
    <property type="match status" value="1"/>
</dbReference>
<feature type="domain" description="RACo C-terminal" evidence="1">
    <location>
        <begin position="56"/>
        <end position="262"/>
    </location>
</feature>
<feature type="non-terminal residue" evidence="3">
    <location>
        <position position="262"/>
    </location>
</feature>
<comment type="caution">
    <text evidence="3">The sequence shown here is derived from an EMBL/GenBank/DDBJ whole genome shotgun (WGS) entry which is preliminary data.</text>
</comment>
<dbReference type="AlphaFoldDB" id="X1GZP6"/>
<evidence type="ECO:0000313" key="3">
    <source>
        <dbReference type="EMBL" id="GAH62637.1"/>
    </source>
</evidence>
<evidence type="ECO:0008006" key="4">
    <source>
        <dbReference type="Google" id="ProtNLM"/>
    </source>
</evidence>
<organism evidence="3">
    <name type="scientific">marine sediment metagenome</name>
    <dbReference type="NCBI Taxonomy" id="412755"/>
    <lineage>
        <taxon>unclassified sequences</taxon>
        <taxon>metagenomes</taxon>
        <taxon>ecological metagenomes</taxon>
    </lineage>
</organism>
<dbReference type="Pfam" id="PF14574">
    <property type="entry name" value="RACo_C_ter"/>
    <property type="match status" value="1"/>
</dbReference>
<protein>
    <recommendedName>
        <fullName evidence="4">RACo C-terminal domain-containing protein</fullName>
    </recommendedName>
</protein>
<dbReference type="InterPro" id="IPR052911">
    <property type="entry name" value="Corrinoid_activation_enz"/>
</dbReference>
<gene>
    <name evidence="3" type="ORF">S03H2_50014</name>
</gene>
<proteinExistence type="predicted"/>
<evidence type="ECO:0000259" key="1">
    <source>
        <dbReference type="Pfam" id="PF14574"/>
    </source>
</evidence>
<dbReference type="InterPro" id="IPR042259">
    <property type="entry name" value="Raco-like_middle_sf"/>
</dbReference>
<reference evidence="3" key="1">
    <citation type="journal article" date="2014" name="Front. Microbiol.">
        <title>High frequency of phylogenetically diverse reductive dehalogenase-homologous genes in deep subseafloor sedimentary metagenomes.</title>
        <authorList>
            <person name="Kawai M."/>
            <person name="Futagami T."/>
            <person name="Toyoda A."/>
            <person name="Takaki Y."/>
            <person name="Nishi S."/>
            <person name="Hori S."/>
            <person name="Arai W."/>
            <person name="Tsubouchi T."/>
            <person name="Morono Y."/>
            <person name="Uchiyama I."/>
            <person name="Ito T."/>
            <person name="Fujiyama A."/>
            <person name="Inagaki F."/>
            <person name="Takami H."/>
        </authorList>
    </citation>
    <scope>NUCLEOTIDE SEQUENCE</scope>
    <source>
        <strain evidence="3">Expedition CK06-06</strain>
    </source>
</reference>
<dbReference type="EMBL" id="BARU01031639">
    <property type="protein sequence ID" value="GAH62637.1"/>
    <property type="molecule type" value="Genomic_DNA"/>
</dbReference>
<accession>X1GZP6</accession>
<sequence>YVAVLRESVDAKAHDIGLEVNRNANLHVLPNIAGFVGSDTVALVIASGMAREEHVRLSIDIGTNGEVVIGNRDRLVACSCAAGPAFEGARIRCGMRATEGAISKVVINEAIEVSVIGGGRATGICGSGLIDAVAELLDAGLIDETGRIPGPDSAGHVPESLRPALVTFEGQPAVVLVEAAQSKTDTPILLTQRDVREVQLAKAAIRAGIQVVAAEFGIAPEEVSKVLLAGGFGNFVRRSRAKRIGLLPDISSERIEFIGNAA</sequence>